<keyword evidence="2" id="KW-0274">FAD</keyword>
<dbReference type="InterPro" id="IPR006094">
    <property type="entry name" value="Oxid_FAD_bind_N"/>
</dbReference>
<feature type="domain" description="FAD-binding PCMH-type" evidence="4">
    <location>
        <begin position="57"/>
        <end position="226"/>
    </location>
</feature>
<keyword evidence="3" id="KW-0560">Oxidoreductase</keyword>
<dbReference type="InterPro" id="IPR016164">
    <property type="entry name" value="FAD-linked_Oxase-like_C"/>
</dbReference>
<name>A0ABY3XHE7_9GAMM</name>
<sequence>MDADTRRTLERSHASCADPDRRKVLQALAASAALAAAGCARESPDHDERRLHDISGIDETNVARVLKPASVAAVAAALRASRGVVSIGGARCSMGGQIACENSLHLDMRGLNRPVALDLARRRVRVQTGMRWRDLQELIDPHGLAVSIMQSYSSFSIGGSLSVNCHGRYVGKGSLIHSLRALQLVDADGQVHELDREHRPDLFRAAVGGYGGLGVITEAEFDLAANHRIARRAERVALDDYPAWFAQRVLADPASVLHNADLLPPRFDAPVAVTWTRCEEPLTLSEPLVPRDGDYRHDRKMIWSVSELPGGSWLRKRYSVEEMLREREVVWRNHEASLDIASLEPRTRRYSTYLLQEYFVPVPAFAAFARAMTRVLRDNEVHALNVSIRHAPADRQSLLSWSPTQVFSFVLYHKQRSGEREDAVAGQWTRRLIDIALDHGGRHYLPYRLHGTREQFLRGYRAAPEFAALKQAFDPRGRFRNRMWDKYLPA</sequence>
<dbReference type="PANTHER" id="PTHR43762:SF1">
    <property type="entry name" value="D-ARABINONO-1,4-LACTONE OXIDASE"/>
    <property type="match status" value="1"/>
</dbReference>
<evidence type="ECO:0000256" key="3">
    <source>
        <dbReference type="ARBA" id="ARBA00023002"/>
    </source>
</evidence>
<organism evidence="5 6">
    <name type="scientific">Lysobacter gummosus</name>
    <dbReference type="NCBI Taxonomy" id="262324"/>
    <lineage>
        <taxon>Bacteria</taxon>
        <taxon>Pseudomonadati</taxon>
        <taxon>Pseudomonadota</taxon>
        <taxon>Gammaproteobacteria</taxon>
        <taxon>Lysobacterales</taxon>
        <taxon>Lysobacteraceae</taxon>
        <taxon>Lysobacter</taxon>
    </lineage>
</organism>
<dbReference type="RefSeq" id="WP_083512370.1">
    <property type="nucleotide sequence ID" value="NZ_CP011131.1"/>
</dbReference>
<evidence type="ECO:0000313" key="6">
    <source>
        <dbReference type="Proteomes" id="UP000829194"/>
    </source>
</evidence>
<dbReference type="PROSITE" id="PS51387">
    <property type="entry name" value="FAD_PCMH"/>
    <property type="match status" value="1"/>
</dbReference>
<dbReference type="Proteomes" id="UP000829194">
    <property type="component" value="Chromosome"/>
</dbReference>
<dbReference type="InterPro" id="IPR010031">
    <property type="entry name" value="FAD_lactone_oxidase-like"/>
</dbReference>
<dbReference type="SUPFAM" id="SSF55103">
    <property type="entry name" value="FAD-linked oxidases, C-terminal domain"/>
    <property type="match status" value="1"/>
</dbReference>
<evidence type="ECO:0000256" key="2">
    <source>
        <dbReference type="ARBA" id="ARBA00022827"/>
    </source>
</evidence>
<dbReference type="InterPro" id="IPR036318">
    <property type="entry name" value="FAD-bd_PCMH-like_sf"/>
</dbReference>
<accession>A0ABY3XHE7</accession>
<dbReference type="Pfam" id="PF04030">
    <property type="entry name" value="ALO"/>
    <property type="match status" value="1"/>
</dbReference>
<dbReference type="Gene3D" id="3.30.465.10">
    <property type="match status" value="1"/>
</dbReference>
<dbReference type="InterPro" id="IPR016166">
    <property type="entry name" value="FAD-bd_PCMH"/>
</dbReference>
<proteinExistence type="predicted"/>
<gene>
    <name evidence="5" type="ORF">MOV92_07500</name>
</gene>
<keyword evidence="6" id="KW-1185">Reference proteome</keyword>
<dbReference type="InterPro" id="IPR016169">
    <property type="entry name" value="FAD-bd_PCMH_sub2"/>
</dbReference>
<dbReference type="Pfam" id="PF01565">
    <property type="entry name" value="FAD_binding_4"/>
    <property type="match status" value="1"/>
</dbReference>
<dbReference type="PANTHER" id="PTHR43762">
    <property type="entry name" value="L-GULONOLACTONE OXIDASE"/>
    <property type="match status" value="1"/>
</dbReference>
<protein>
    <submittedName>
        <fullName evidence="5">FAD-binding oxidoreductase</fullName>
    </submittedName>
</protein>
<evidence type="ECO:0000256" key="1">
    <source>
        <dbReference type="ARBA" id="ARBA00022630"/>
    </source>
</evidence>
<dbReference type="EMBL" id="CP093547">
    <property type="protein sequence ID" value="UNP31082.1"/>
    <property type="molecule type" value="Genomic_DNA"/>
</dbReference>
<keyword evidence="1" id="KW-0285">Flavoprotein</keyword>
<dbReference type="InterPro" id="IPR007173">
    <property type="entry name" value="ALO_C"/>
</dbReference>
<reference evidence="5 6" key="1">
    <citation type="submission" date="2022-03" db="EMBL/GenBank/DDBJ databases">
        <title>Complete genome sequence of Lysobacter capsici VKM B-2533 and Lysobacter gummosus 10.1.1, promising sources of lytic agents.</title>
        <authorList>
            <person name="Tarlachkov S.V."/>
            <person name="Kudryakova I.V."/>
            <person name="Afoshin A.S."/>
            <person name="Leontyevskaya E.A."/>
            <person name="Leontyevskaya N.V."/>
        </authorList>
    </citation>
    <scope>NUCLEOTIDE SEQUENCE [LARGE SCALE GENOMIC DNA]</scope>
    <source>
        <strain evidence="5 6">10.1.1</strain>
    </source>
</reference>
<evidence type="ECO:0000259" key="4">
    <source>
        <dbReference type="PROSITE" id="PS51387"/>
    </source>
</evidence>
<dbReference type="SUPFAM" id="SSF56176">
    <property type="entry name" value="FAD-binding/transporter-associated domain-like"/>
    <property type="match status" value="1"/>
</dbReference>
<evidence type="ECO:0000313" key="5">
    <source>
        <dbReference type="EMBL" id="UNP31082.1"/>
    </source>
</evidence>